<dbReference type="OrthoDB" id="628703at2"/>
<feature type="domain" description="HTH lacI-type" evidence="4">
    <location>
        <begin position="6"/>
        <end position="60"/>
    </location>
</feature>
<dbReference type="AlphaFoldDB" id="A0A1K1R1F5"/>
<dbReference type="SMART" id="SM00354">
    <property type="entry name" value="HTH_LACI"/>
    <property type="match status" value="1"/>
</dbReference>
<evidence type="ECO:0000313" key="5">
    <source>
        <dbReference type="EMBL" id="SFW65414.1"/>
    </source>
</evidence>
<dbReference type="STRING" id="1150368.SAMN02927921_03029"/>
<organism evidence="5 6">
    <name type="scientific">Sinomicrobium oceani</name>
    <dbReference type="NCBI Taxonomy" id="1150368"/>
    <lineage>
        <taxon>Bacteria</taxon>
        <taxon>Pseudomonadati</taxon>
        <taxon>Bacteroidota</taxon>
        <taxon>Flavobacteriia</taxon>
        <taxon>Flavobacteriales</taxon>
        <taxon>Flavobacteriaceae</taxon>
        <taxon>Sinomicrobium</taxon>
    </lineage>
</organism>
<reference evidence="5 6" key="1">
    <citation type="submission" date="2016-11" db="EMBL/GenBank/DDBJ databases">
        <authorList>
            <person name="Jaros S."/>
            <person name="Januszkiewicz K."/>
            <person name="Wedrychowicz H."/>
        </authorList>
    </citation>
    <scope>NUCLEOTIDE SEQUENCE [LARGE SCALE GENOMIC DNA]</scope>
    <source>
        <strain evidence="5 6">CGMCC 1.12145</strain>
    </source>
</reference>
<dbReference type="Gene3D" id="3.40.50.2300">
    <property type="match status" value="2"/>
</dbReference>
<keyword evidence="1" id="KW-0805">Transcription regulation</keyword>
<dbReference type="PANTHER" id="PTHR30146">
    <property type="entry name" value="LACI-RELATED TRANSCRIPTIONAL REPRESSOR"/>
    <property type="match status" value="1"/>
</dbReference>
<keyword evidence="2" id="KW-0238">DNA-binding</keyword>
<dbReference type="PANTHER" id="PTHR30146:SF144">
    <property type="entry name" value="LACI-FAMILY TRANSCRIPTION REGULATOR"/>
    <property type="match status" value="1"/>
</dbReference>
<dbReference type="SUPFAM" id="SSF53822">
    <property type="entry name" value="Periplasmic binding protein-like I"/>
    <property type="match status" value="1"/>
</dbReference>
<dbReference type="CDD" id="cd06307">
    <property type="entry name" value="PBP1_sugar_binding"/>
    <property type="match status" value="1"/>
</dbReference>
<dbReference type="Proteomes" id="UP000182248">
    <property type="component" value="Unassembled WGS sequence"/>
</dbReference>
<evidence type="ECO:0000259" key="4">
    <source>
        <dbReference type="PROSITE" id="PS50932"/>
    </source>
</evidence>
<dbReference type="SUPFAM" id="SSF47413">
    <property type="entry name" value="lambda repressor-like DNA-binding domains"/>
    <property type="match status" value="1"/>
</dbReference>
<sequence>MSKKKYTIADIAYMAGISKGTVDRVIHKRGKVSKKAYEKITRILKEIDYQPNLVARNLKKNKTYTLYVLLPDPEQDPYWAPCVEGINAASREFQSFGVMVEAVFFDPSGTKSFNATCKQVLKQEPDGVVFVPLFYQESLAFAEKCVKKKIGLATFNGSLPEGQAGSFIGQDLHQSGRVAGKLLHQLLGDDKKVAVIHADEAYQNAIHMQEKEKGFRDYYEGLKGNTTIITQTLPHKDIKNVAQSMKHFFAEHPDVSGLFVTTSKGYLLDGALPETHAGIPVVGYDLIEKNIKALESGVIDFLIHQNPRQQAYLGVSYLSEYFAFDKKIPGKKLLPIDIVNSENYIHYLE</sequence>
<dbReference type="InterPro" id="IPR028082">
    <property type="entry name" value="Peripla_BP_I"/>
</dbReference>
<dbReference type="EMBL" id="FPJE01000017">
    <property type="protein sequence ID" value="SFW65414.1"/>
    <property type="molecule type" value="Genomic_DNA"/>
</dbReference>
<protein>
    <submittedName>
        <fullName evidence="5">LacI family transcriptional regulator</fullName>
    </submittedName>
</protein>
<dbReference type="PROSITE" id="PS50932">
    <property type="entry name" value="HTH_LACI_2"/>
    <property type="match status" value="1"/>
</dbReference>
<evidence type="ECO:0000256" key="2">
    <source>
        <dbReference type="ARBA" id="ARBA00023125"/>
    </source>
</evidence>
<dbReference type="InterPro" id="IPR010982">
    <property type="entry name" value="Lambda_DNA-bd_dom_sf"/>
</dbReference>
<dbReference type="GO" id="GO:0000976">
    <property type="term" value="F:transcription cis-regulatory region binding"/>
    <property type="evidence" value="ECO:0007669"/>
    <property type="project" value="TreeGrafter"/>
</dbReference>
<dbReference type="InterPro" id="IPR000843">
    <property type="entry name" value="HTH_LacI"/>
</dbReference>
<name>A0A1K1R1F5_9FLAO</name>
<dbReference type="CDD" id="cd01392">
    <property type="entry name" value="HTH_LacI"/>
    <property type="match status" value="1"/>
</dbReference>
<dbReference type="InterPro" id="IPR025997">
    <property type="entry name" value="SBP_2_dom"/>
</dbReference>
<keyword evidence="6" id="KW-1185">Reference proteome</keyword>
<dbReference type="Gene3D" id="1.10.260.40">
    <property type="entry name" value="lambda repressor-like DNA-binding domains"/>
    <property type="match status" value="1"/>
</dbReference>
<dbReference type="GO" id="GO:0003700">
    <property type="term" value="F:DNA-binding transcription factor activity"/>
    <property type="evidence" value="ECO:0007669"/>
    <property type="project" value="TreeGrafter"/>
</dbReference>
<proteinExistence type="predicted"/>
<dbReference type="Pfam" id="PF00356">
    <property type="entry name" value="LacI"/>
    <property type="match status" value="1"/>
</dbReference>
<dbReference type="Pfam" id="PF13407">
    <property type="entry name" value="Peripla_BP_4"/>
    <property type="match status" value="1"/>
</dbReference>
<evidence type="ECO:0000256" key="1">
    <source>
        <dbReference type="ARBA" id="ARBA00023015"/>
    </source>
</evidence>
<evidence type="ECO:0000256" key="3">
    <source>
        <dbReference type="ARBA" id="ARBA00023163"/>
    </source>
</evidence>
<gene>
    <name evidence="5" type="ORF">SAMN02927921_03029</name>
</gene>
<dbReference type="RefSeq" id="WP_072318227.1">
    <property type="nucleotide sequence ID" value="NZ_FPJE01000017.1"/>
</dbReference>
<keyword evidence="3" id="KW-0804">Transcription</keyword>
<evidence type="ECO:0000313" key="6">
    <source>
        <dbReference type="Proteomes" id="UP000182248"/>
    </source>
</evidence>
<accession>A0A1K1R1F5</accession>